<dbReference type="InterPro" id="IPR006015">
    <property type="entry name" value="Universal_stress_UspA"/>
</dbReference>
<proteinExistence type="inferred from homology"/>
<reference evidence="3 4" key="1">
    <citation type="journal article" date="2014" name="BMC Genomics">
        <title>Comparison of environmental and isolate Sulfobacillus genomes reveals diverse carbon, sulfur, nitrogen, and hydrogen metabolisms.</title>
        <authorList>
            <person name="Justice N.B."/>
            <person name="Norman A."/>
            <person name="Brown C.T."/>
            <person name="Singh A."/>
            <person name="Thomas B.C."/>
            <person name="Banfield J.F."/>
        </authorList>
    </citation>
    <scope>NUCLEOTIDE SEQUENCE [LARGE SCALE GENOMIC DNA]</scope>
    <source>
        <strain evidence="3">AMDSBA4</strain>
    </source>
</reference>
<evidence type="ECO:0000313" key="3">
    <source>
        <dbReference type="EMBL" id="PSR32746.1"/>
    </source>
</evidence>
<name>A0A2T2XE63_9FIRM</name>
<protein>
    <submittedName>
        <fullName evidence="3">Universal stress protein</fullName>
    </submittedName>
</protein>
<feature type="domain" description="UspA" evidence="2">
    <location>
        <begin position="5"/>
        <end position="146"/>
    </location>
</feature>
<evidence type="ECO:0000256" key="1">
    <source>
        <dbReference type="ARBA" id="ARBA00008791"/>
    </source>
</evidence>
<dbReference type="PANTHER" id="PTHR46268:SF26">
    <property type="entry name" value="UNIVERSAL STRESS PROTEIN MJ0577"/>
    <property type="match status" value="1"/>
</dbReference>
<comment type="similarity">
    <text evidence="1">Belongs to the universal stress protein A family.</text>
</comment>
<sequence length="147" mass="16131">MVHRGKVMLATDGSPTAINAASWLNDWPHPEEVDVVLATVIAPVSLAWSDMNTGFSEEAAYINLKEEEDQTARQSIYETRRKLTQEFSVKEVILRGPIAQTLVDYAEKHDIAQIVLGCRGHSVLGNLLGSISFSVIQRSDLPVTVVG</sequence>
<comment type="caution">
    <text evidence="3">The sequence shown here is derived from an EMBL/GenBank/DDBJ whole genome shotgun (WGS) entry which is preliminary data.</text>
</comment>
<dbReference type="EMBL" id="PXYW01000033">
    <property type="protein sequence ID" value="PSR32746.1"/>
    <property type="molecule type" value="Genomic_DNA"/>
</dbReference>
<dbReference type="InterPro" id="IPR014729">
    <property type="entry name" value="Rossmann-like_a/b/a_fold"/>
</dbReference>
<dbReference type="SUPFAM" id="SSF52402">
    <property type="entry name" value="Adenine nucleotide alpha hydrolases-like"/>
    <property type="match status" value="1"/>
</dbReference>
<dbReference type="Proteomes" id="UP000242972">
    <property type="component" value="Unassembled WGS sequence"/>
</dbReference>
<organism evidence="3 4">
    <name type="scientific">Sulfobacillus benefaciens</name>
    <dbReference type="NCBI Taxonomy" id="453960"/>
    <lineage>
        <taxon>Bacteria</taxon>
        <taxon>Bacillati</taxon>
        <taxon>Bacillota</taxon>
        <taxon>Clostridia</taxon>
        <taxon>Eubacteriales</taxon>
        <taxon>Clostridiales Family XVII. Incertae Sedis</taxon>
        <taxon>Sulfobacillus</taxon>
    </lineage>
</organism>
<evidence type="ECO:0000259" key="2">
    <source>
        <dbReference type="Pfam" id="PF00582"/>
    </source>
</evidence>
<accession>A0A2T2XE63</accession>
<dbReference type="CDD" id="cd23659">
    <property type="entry name" value="USP_At3g01520-like"/>
    <property type="match status" value="1"/>
</dbReference>
<dbReference type="Pfam" id="PF00582">
    <property type="entry name" value="Usp"/>
    <property type="match status" value="1"/>
</dbReference>
<dbReference type="PANTHER" id="PTHR46268">
    <property type="entry name" value="STRESS RESPONSE PROTEIN NHAX"/>
    <property type="match status" value="1"/>
</dbReference>
<gene>
    <name evidence="3" type="ORF">C7B46_13400</name>
</gene>
<evidence type="ECO:0000313" key="4">
    <source>
        <dbReference type="Proteomes" id="UP000242972"/>
    </source>
</evidence>
<dbReference type="InterPro" id="IPR006016">
    <property type="entry name" value="UspA"/>
</dbReference>
<dbReference type="AlphaFoldDB" id="A0A2T2XE63"/>
<dbReference type="PRINTS" id="PR01438">
    <property type="entry name" value="UNVRSLSTRESS"/>
</dbReference>
<dbReference type="Gene3D" id="3.40.50.620">
    <property type="entry name" value="HUPs"/>
    <property type="match status" value="1"/>
</dbReference>